<dbReference type="AlphaFoldDB" id="A0AAU7E015"/>
<reference evidence="1" key="1">
    <citation type="submission" date="2024-02" db="EMBL/GenBank/DDBJ databases">
        <title>Tomenella chthoni gen. nov. sp. nov., a member of the family Jonesiaceae isolated from bat guano.</title>
        <authorList>
            <person name="Miller S.L."/>
            <person name="King J."/>
            <person name="Sankaranarayanan K."/>
            <person name="Lawson P.A."/>
        </authorList>
    </citation>
    <scope>NUCLEOTIDE SEQUENCE</scope>
    <source>
        <strain evidence="1">BS-20</strain>
    </source>
</reference>
<accession>A0AAU7E015</accession>
<organism evidence="1">
    <name type="scientific">Jonesiaceae bacterium BS-20</name>
    <dbReference type="NCBI Taxonomy" id="3120821"/>
    <lineage>
        <taxon>Bacteria</taxon>
        <taxon>Bacillati</taxon>
        <taxon>Actinomycetota</taxon>
        <taxon>Actinomycetes</taxon>
        <taxon>Micrococcales</taxon>
        <taxon>Jonesiaceae</taxon>
    </lineage>
</organism>
<protein>
    <submittedName>
        <fullName evidence="1">Uncharacterized protein</fullName>
    </submittedName>
</protein>
<gene>
    <name evidence="1" type="ORF">V5R04_07200</name>
</gene>
<dbReference type="EMBL" id="CP146203">
    <property type="protein sequence ID" value="XBH22989.1"/>
    <property type="molecule type" value="Genomic_DNA"/>
</dbReference>
<evidence type="ECO:0000313" key="1">
    <source>
        <dbReference type="EMBL" id="XBH22989.1"/>
    </source>
</evidence>
<name>A0AAU7E015_9MICO</name>
<sequence length="137" mass="14733">MPADMYISTRPVLAPHDASRPGGRLLDAASLTMKLLKLAKAPTLGDINGDLSRVPAHVRLEEGQVERLREFLPVVAQIRVKLTRSWDEAGVTVAACLTCGRWMLVSSEVKTIPKKCQLTSGCGGVVRKASAAVTRAQ</sequence>
<proteinExistence type="predicted"/>